<feature type="domain" description="Endonuclease/exonuclease/phosphatase" evidence="1">
    <location>
        <begin position="21"/>
        <end position="91"/>
    </location>
</feature>
<gene>
    <name evidence="2" type="ORF">BpHYR1_005632</name>
</gene>
<dbReference type="OrthoDB" id="8030376at2759"/>
<accession>A0A3M7S1B2</accession>
<dbReference type="Gene3D" id="3.60.10.10">
    <property type="entry name" value="Endonuclease/exonuclease/phosphatase"/>
    <property type="match status" value="1"/>
</dbReference>
<dbReference type="InterPro" id="IPR036691">
    <property type="entry name" value="Endo/exonu/phosph_ase_sf"/>
</dbReference>
<dbReference type="Proteomes" id="UP000276133">
    <property type="component" value="Unassembled WGS sequence"/>
</dbReference>
<organism evidence="2 3">
    <name type="scientific">Brachionus plicatilis</name>
    <name type="common">Marine rotifer</name>
    <name type="synonym">Brachionus muelleri</name>
    <dbReference type="NCBI Taxonomy" id="10195"/>
    <lineage>
        <taxon>Eukaryota</taxon>
        <taxon>Metazoa</taxon>
        <taxon>Spiralia</taxon>
        <taxon>Gnathifera</taxon>
        <taxon>Rotifera</taxon>
        <taxon>Eurotatoria</taxon>
        <taxon>Monogononta</taxon>
        <taxon>Pseudotrocha</taxon>
        <taxon>Ploima</taxon>
        <taxon>Brachionidae</taxon>
        <taxon>Brachionus</taxon>
    </lineage>
</organism>
<dbReference type="InterPro" id="IPR005135">
    <property type="entry name" value="Endo/exonuclease/phosphatase"/>
</dbReference>
<dbReference type="EMBL" id="REGN01002225">
    <property type="protein sequence ID" value="RNA29438.1"/>
    <property type="molecule type" value="Genomic_DNA"/>
</dbReference>
<dbReference type="Pfam" id="PF14529">
    <property type="entry name" value="Exo_endo_phos_2"/>
    <property type="match status" value="1"/>
</dbReference>
<dbReference type="GO" id="GO:0003824">
    <property type="term" value="F:catalytic activity"/>
    <property type="evidence" value="ECO:0007669"/>
    <property type="project" value="InterPro"/>
</dbReference>
<sequence length="93" mass="10589">MNKKKTIQMTEFKNYESIAKPQDKKCTKFIIGGDLNSKTKQIGCIGENENGQVLERVLNGLNVSVINDKSPTFNIFNRQYFEILDLFLTPSSL</sequence>
<comment type="caution">
    <text evidence="2">The sequence shown here is derived from an EMBL/GenBank/DDBJ whole genome shotgun (WGS) entry which is preliminary data.</text>
</comment>
<evidence type="ECO:0000313" key="2">
    <source>
        <dbReference type="EMBL" id="RNA29438.1"/>
    </source>
</evidence>
<protein>
    <recommendedName>
        <fullName evidence="1">Endonuclease/exonuclease/phosphatase domain-containing protein</fullName>
    </recommendedName>
</protein>
<keyword evidence="3" id="KW-1185">Reference proteome</keyword>
<name>A0A3M7S1B2_BRAPC</name>
<evidence type="ECO:0000259" key="1">
    <source>
        <dbReference type="Pfam" id="PF14529"/>
    </source>
</evidence>
<dbReference type="AlphaFoldDB" id="A0A3M7S1B2"/>
<reference evidence="2 3" key="1">
    <citation type="journal article" date="2018" name="Sci. Rep.">
        <title>Genomic signatures of local adaptation to the degree of environmental predictability in rotifers.</title>
        <authorList>
            <person name="Franch-Gras L."/>
            <person name="Hahn C."/>
            <person name="Garcia-Roger E.M."/>
            <person name="Carmona M.J."/>
            <person name="Serra M."/>
            <person name="Gomez A."/>
        </authorList>
    </citation>
    <scope>NUCLEOTIDE SEQUENCE [LARGE SCALE GENOMIC DNA]</scope>
    <source>
        <strain evidence="2">HYR1</strain>
    </source>
</reference>
<evidence type="ECO:0000313" key="3">
    <source>
        <dbReference type="Proteomes" id="UP000276133"/>
    </source>
</evidence>
<proteinExistence type="predicted"/>
<dbReference type="SUPFAM" id="SSF56219">
    <property type="entry name" value="DNase I-like"/>
    <property type="match status" value="1"/>
</dbReference>